<dbReference type="FunFam" id="3.40.50.1970:FF:000003">
    <property type="entry name" value="Alcohol dehydrogenase, iron-containing"/>
    <property type="match status" value="1"/>
</dbReference>
<dbReference type="AlphaFoldDB" id="A0A9D1G973"/>
<evidence type="ECO:0000256" key="1">
    <source>
        <dbReference type="ARBA" id="ARBA00023002"/>
    </source>
</evidence>
<evidence type="ECO:0000259" key="2">
    <source>
        <dbReference type="Pfam" id="PF00465"/>
    </source>
</evidence>
<feature type="domain" description="Fe-containing alcohol dehydrogenase-like C-terminal" evidence="3">
    <location>
        <begin position="194"/>
        <end position="388"/>
    </location>
</feature>
<evidence type="ECO:0000259" key="3">
    <source>
        <dbReference type="Pfam" id="PF25137"/>
    </source>
</evidence>
<dbReference type="Gene3D" id="1.20.1090.10">
    <property type="entry name" value="Dehydroquinate synthase-like - alpha domain"/>
    <property type="match status" value="1"/>
</dbReference>
<protein>
    <submittedName>
        <fullName evidence="4">Iron-containing alcohol dehydrogenase</fullName>
    </submittedName>
</protein>
<name>A0A9D1G973_9FIRM</name>
<evidence type="ECO:0000313" key="4">
    <source>
        <dbReference type="EMBL" id="HIT17735.1"/>
    </source>
</evidence>
<reference evidence="4" key="2">
    <citation type="journal article" date="2021" name="PeerJ">
        <title>Extensive microbial diversity within the chicken gut microbiome revealed by metagenomics and culture.</title>
        <authorList>
            <person name="Gilroy R."/>
            <person name="Ravi A."/>
            <person name="Getino M."/>
            <person name="Pursley I."/>
            <person name="Horton D.L."/>
            <person name="Alikhan N.F."/>
            <person name="Baker D."/>
            <person name="Gharbi K."/>
            <person name="Hall N."/>
            <person name="Watson M."/>
            <person name="Adriaenssens E.M."/>
            <person name="Foster-Nyarko E."/>
            <person name="Jarju S."/>
            <person name="Secka A."/>
            <person name="Antonio M."/>
            <person name="Oren A."/>
            <person name="Chaudhuri R.R."/>
            <person name="La Ragione R."/>
            <person name="Hildebrand F."/>
            <person name="Pallen M.J."/>
        </authorList>
    </citation>
    <scope>NUCLEOTIDE SEQUENCE</scope>
    <source>
        <strain evidence="4">14508</strain>
    </source>
</reference>
<dbReference type="Proteomes" id="UP000886893">
    <property type="component" value="Unassembled WGS sequence"/>
</dbReference>
<reference evidence="4" key="1">
    <citation type="submission" date="2020-10" db="EMBL/GenBank/DDBJ databases">
        <authorList>
            <person name="Gilroy R."/>
        </authorList>
    </citation>
    <scope>NUCLEOTIDE SEQUENCE</scope>
    <source>
        <strain evidence="4">14508</strain>
    </source>
</reference>
<organism evidence="4 5">
    <name type="scientific">Candidatus Caccosoma faecigallinarum</name>
    <dbReference type="NCBI Taxonomy" id="2840720"/>
    <lineage>
        <taxon>Bacteria</taxon>
        <taxon>Bacillati</taxon>
        <taxon>Bacillota</taxon>
        <taxon>Bacillota incertae sedis</taxon>
        <taxon>Candidatus Caccosoma</taxon>
    </lineage>
</organism>
<keyword evidence="1" id="KW-0560">Oxidoreductase</keyword>
<dbReference type="InterPro" id="IPR001670">
    <property type="entry name" value="ADH_Fe/GldA"/>
</dbReference>
<dbReference type="SUPFAM" id="SSF56796">
    <property type="entry name" value="Dehydroquinate synthase-like"/>
    <property type="match status" value="1"/>
</dbReference>
<accession>A0A9D1G973</accession>
<sequence>MLGNFTYYNPTKLYFGNHALDHLNFELNKVGKNVALVYGGGSIKTNGIYDSVVQILKDTHKNFVEISGVMPNPTLNKLYEGIQIARDHQVDFILAVGGGSVIDYCKALAASIHEKEDPWKKYFIDFEEPTCEVVPLGAILTMVGTGSEMNAGSVITNSETKQKIGHVFTDERLFPKFAILNPVYTMTLPHYQMVAGIYDIFNHICEQYFSDEDDNTSDYLAEGLMRSVIHSSLIANKNPQNYEARSNIMWTATWALNTLIAKGKSTDWMVHMLGQAIGGYTNATHGMTLSAVSLAYYRYLSQFAKPKFKRFAQVVWNVNQPNLSDDEIIEEGFKRMESWMKELGLALKISELGVKESMIDDIVNLVIPMTSGYKALTKEEIKEVYLKSL</sequence>
<dbReference type="Pfam" id="PF25137">
    <property type="entry name" value="ADH_Fe_C"/>
    <property type="match status" value="1"/>
</dbReference>
<dbReference type="GO" id="GO:0008106">
    <property type="term" value="F:alcohol dehydrogenase (NADP+) activity"/>
    <property type="evidence" value="ECO:0007669"/>
    <property type="project" value="TreeGrafter"/>
</dbReference>
<gene>
    <name evidence="4" type="ORF">IAD04_05120</name>
</gene>
<dbReference type="GO" id="GO:1990002">
    <property type="term" value="F:methylglyoxal reductase (NADPH) (acetol producing) activity"/>
    <property type="evidence" value="ECO:0007669"/>
    <property type="project" value="TreeGrafter"/>
</dbReference>
<dbReference type="Pfam" id="PF00465">
    <property type="entry name" value="Fe-ADH"/>
    <property type="match status" value="1"/>
</dbReference>
<feature type="domain" description="Alcohol dehydrogenase iron-type/glycerol dehydrogenase GldA" evidence="2">
    <location>
        <begin position="10"/>
        <end position="182"/>
    </location>
</feature>
<dbReference type="GO" id="GO:1990362">
    <property type="term" value="F:butanol dehydrogenase (NAD+) activity"/>
    <property type="evidence" value="ECO:0007669"/>
    <property type="project" value="InterPro"/>
</dbReference>
<dbReference type="GO" id="GO:0005829">
    <property type="term" value="C:cytosol"/>
    <property type="evidence" value="ECO:0007669"/>
    <property type="project" value="TreeGrafter"/>
</dbReference>
<dbReference type="Gene3D" id="3.40.50.1970">
    <property type="match status" value="1"/>
</dbReference>
<dbReference type="EMBL" id="DVKI01000159">
    <property type="protein sequence ID" value="HIT17735.1"/>
    <property type="molecule type" value="Genomic_DNA"/>
</dbReference>
<dbReference type="InterPro" id="IPR044731">
    <property type="entry name" value="BDH-like"/>
</dbReference>
<dbReference type="InterPro" id="IPR056798">
    <property type="entry name" value="ADH_Fe_C"/>
</dbReference>
<dbReference type="GO" id="GO:0046872">
    <property type="term" value="F:metal ion binding"/>
    <property type="evidence" value="ECO:0007669"/>
    <property type="project" value="InterPro"/>
</dbReference>
<proteinExistence type="predicted"/>
<dbReference type="CDD" id="cd08187">
    <property type="entry name" value="BDH"/>
    <property type="match status" value="1"/>
</dbReference>
<evidence type="ECO:0000313" key="5">
    <source>
        <dbReference type="Proteomes" id="UP000886893"/>
    </source>
</evidence>
<comment type="caution">
    <text evidence="4">The sequence shown here is derived from an EMBL/GenBank/DDBJ whole genome shotgun (WGS) entry which is preliminary data.</text>
</comment>
<dbReference type="PANTHER" id="PTHR43633:SF1">
    <property type="entry name" value="ALCOHOL DEHYDROGENASE YQHD"/>
    <property type="match status" value="1"/>
</dbReference>
<dbReference type="PANTHER" id="PTHR43633">
    <property type="entry name" value="ALCOHOL DEHYDROGENASE YQHD"/>
    <property type="match status" value="1"/>
</dbReference>